<evidence type="ECO:0000313" key="2">
    <source>
        <dbReference type="Proteomes" id="UP001219525"/>
    </source>
</evidence>
<evidence type="ECO:0000313" key="1">
    <source>
        <dbReference type="EMBL" id="KAJ7199370.1"/>
    </source>
</evidence>
<gene>
    <name evidence="1" type="ORF">GGX14DRAFT_572752</name>
</gene>
<dbReference type="Proteomes" id="UP001219525">
    <property type="component" value="Unassembled WGS sequence"/>
</dbReference>
<proteinExistence type="predicted"/>
<name>A0AAD6V442_9AGAR</name>
<dbReference type="EMBL" id="JARJCW010000068">
    <property type="protein sequence ID" value="KAJ7199370.1"/>
    <property type="molecule type" value="Genomic_DNA"/>
</dbReference>
<keyword evidence="2" id="KW-1185">Reference proteome</keyword>
<accession>A0AAD6V442</accession>
<organism evidence="1 2">
    <name type="scientific">Mycena pura</name>
    <dbReference type="NCBI Taxonomy" id="153505"/>
    <lineage>
        <taxon>Eukaryota</taxon>
        <taxon>Fungi</taxon>
        <taxon>Dikarya</taxon>
        <taxon>Basidiomycota</taxon>
        <taxon>Agaricomycotina</taxon>
        <taxon>Agaricomycetes</taxon>
        <taxon>Agaricomycetidae</taxon>
        <taxon>Agaricales</taxon>
        <taxon>Marasmiineae</taxon>
        <taxon>Mycenaceae</taxon>
        <taxon>Mycena</taxon>
    </lineage>
</organism>
<protein>
    <submittedName>
        <fullName evidence="1">Uncharacterized protein</fullName>
    </submittedName>
</protein>
<comment type="caution">
    <text evidence="1">The sequence shown here is derived from an EMBL/GenBank/DDBJ whole genome shotgun (WGS) entry which is preliminary data.</text>
</comment>
<reference evidence="1" key="1">
    <citation type="submission" date="2023-03" db="EMBL/GenBank/DDBJ databases">
        <title>Massive genome expansion in bonnet fungi (Mycena s.s.) driven by repeated elements and novel gene families across ecological guilds.</title>
        <authorList>
            <consortium name="Lawrence Berkeley National Laboratory"/>
            <person name="Harder C.B."/>
            <person name="Miyauchi S."/>
            <person name="Viragh M."/>
            <person name="Kuo A."/>
            <person name="Thoen E."/>
            <person name="Andreopoulos B."/>
            <person name="Lu D."/>
            <person name="Skrede I."/>
            <person name="Drula E."/>
            <person name="Henrissat B."/>
            <person name="Morin E."/>
            <person name="Kohler A."/>
            <person name="Barry K."/>
            <person name="LaButti K."/>
            <person name="Morin E."/>
            <person name="Salamov A."/>
            <person name="Lipzen A."/>
            <person name="Mereny Z."/>
            <person name="Hegedus B."/>
            <person name="Baldrian P."/>
            <person name="Stursova M."/>
            <person name="Weitz H."/>
            <person name="Taylor A."/>
            <person name="Grigoriev I.V."/>
            <person name="Nagy L.G."/>
            <person name="Martin F."/>
            <person name="Kauserud H."/>
        </authorList>
    </citation>
    <scope>NUCLEOTIDE SEQUENCE</scope>
    <source>
        <strain evidence="1">9144</strain>
    </source>
</reference>
<dbReference type="AlphaFoldDB" id="A0AAD6V442"/>
<sequence length="275" mass="28949">MSVPIRNSASALFARTSLLRHPQPSRRPPAPSLPPPRCLAAPFCHEHGAALLTPRLCPHVWVGGAGAYAGDGHGWAPALSVVYGARSSSSGNVTRAPFFAACALSGSCAARACSSGSALPRAHAVARSMRTPFRVGASPLPHSALMSAPCVQSHSLLLFDPPRVERAQDAHLHPAQGVGAGACDPAPAAFAFFLQCFADFSSSSDAAPTSLFACQCACPFRKAIEGSHGAKSLDVLPQPSRRRMQLAPLARAVVIRWPHHTHRPRGVHEACRDFN</sequence>